<dbReference type="CDD" id="cd14485">
    <property type="entry name" value="mltA_like_LT_A"/>
    <property type="match status" value="1"/>
</dbReference>
<evidence type="ECO:0000256" key="2">
    <source>
        <dbReference type="ARBA" id="ARBA00012587"/>
    </source>
</evidence>
<evidence type="ECO:0000313" key="8">
    <source>
        <dbReference type="EMBL" id="MFD1697433.1"/>
    </source>
</evidence>
<evidence type="ECO:0000256" key="4">
    <source>
        <dbReference type="ARBA" id="ARBA00023316"/>
    </source>
</evidence>
<dbReference type="SMART" id="SM00925">
    <property type="entry name" value="MltA"/>
    <property type="match status" value="1"/>
</dbReference>
<dbReference type="EMBL" id="JBHUFA010000016">
    <property type="protein sequence ID" value="MFD1697433.1"/>
    <property type="molecule type" value="Genomic_DNA"/>
</dbReference>
<comment type="catalytic activity">
    <reaction evidence="1">
        <text>Exolytic cleavage of the (1-&gt;4)-beta-glycosidic linkage between N-acetylmuramic acid (MurNAc) and N-acetylglucosamine (GlcNAc) residues in peptidoglycan, from either the reducing or the non-reducing ends of the peptidoglycan chains, with concomitant formation of a 1,6-anhydrobond in the MurNAc residue.</text>
        <dbReference type="EC" id="4.2.2.n1"/>
    </reaction>
</comment>
<evidence type="ECO:0000256" key="6">
    <source>
        <dbReference type="SAM" id="MobiDB-lite"/>
    </source>
</evidence>
<dbReference type="RefSeq" id="WP_208998821.1">
    <property type="nucleotide sequence ID" value="NZ_JBHUFA010000016.1"/>
</dbReference>
<dbReference type="InterPro" id="IPR010611">
    <property type="entry name" value="3D_dom"/>
</dbReference>
<keyword evidence="4" id="KW-0961">Cell wall biogenesis/degradation</keyword>
<feature type="domain" description="Lytic transglycosylase MltA" evidence="7">
    <location>
        <begin position="165"/>
        <end position="321"/>
    </location>
</feature>
<evidence type="ECO:0000256" key="1">
    <source>
        <dbReference type="ARBA" id="ARBA00001420"/>
    </source>
</evidence>
<evidence type="ECO:0000313" key="9">
    <source>
        <dbReference type="Proteomes" id="UP001597327"/>
    </source>
</evidence>
<keyword evidence="3" id="KW-0456">Lyase</keyword>
<dbReference type="PIRSF" id="PIRSF019422">
    <property type="entry name" value="MltA"/>
    <property type="match status" value="1"/>
</dbReference>
<dbReference type="PANTHER" id="PTHR30124:SF0">
    <property type="entry name" value="MEMBRANE-BOUND LYTIC MUREIN TRANSGLYCOSYLASE A"/>
    <property type="match status" value="1"/>
</dbReference>
<comment type="caution">
    <text evidence="8">The sequence shown here is derived from an EMBL/GenBank/DDBJ whole genome shotgun (WGS) entry which is preliminary data.</text>
</comment>
<dbReference type="InterPro" id="IPR036908">
    <property type="entry name" value="RlpA-like_sf"/>
</dbReference>
<protein>
    <recommendedName>
        <fullName evidence="2">peptidoglycan lytic exotransglycosylase</fullName>
        <ecNumber evidence="2">4.2.2.n1</ecNumber>
    </recommendedName>
    <alternativeName>
        <fullName evidence="5">Murein hydrolase A</fullName>
    </alternativeName>
</protein>
<dbReference type="Proteomes" id="UP001597327">
    <property type="component" value="Unassembled WGS sequence"/>
</dbReference>
<dbReference type="Gene3D" id="2.40.240.50">
    <property type="entry name" value="Barwin-like endoglucanases"/>
    <property type="match status" value="1"/>
</dbReference>
<feature type="region of interest" description="Disordered" evidence="6">
    <location>
        <begin position="37"/>
        <end position="58"/>
    </location>
</feature>
<evidence type="ECO:0000256" key="3">
    <source>
        <dbReference type="ARBA" id="ARBA00023239"/>
    </source>
</evidence>
<dbReference type="Pfam" id="PF03562">
    <property type="entry name" value="MltA"/>
    <property type="match status" value="1"/>
</dbReference>
<name>A0ABW4K3A0_9HYPH</name>
<sequence length="434" mass="45509">MNRRRPALAIVRVLALVAGLLAGFGPGLTGDPAFAAASSGPAAGQGTGTRTASGHPAALKSARVMNEPPIPRPKTSGPASAFARLPGWEKDNHAAALAAFLRVCATPDILSRPGPHALTPEDAARLCSGAHAAQRAGRAKAFLEEAFVPVQLADDGFLTGYFEPEFAASRTPHGAMTTPLRGLPEGFVKVSAKTRPANWPDALAFGRRTSSGLAPLPDRSAIMDGALAGQGAELAYLDKVDAFFIHVQGSARLRLNDGSVMRVGYAGKTGHPYTSIARELVLEGRGQPEDFTMAGLRQWLRDHPQEVDGLLRRNRSYIFFREMTELSADQGPVGALGLPLVPGRSLAADPEHVRYGLPVFLSGQAPGLDGTLAPLHRLVIADDTGSAIKGAGRGDLFTGSGDEAGHLAGELRHRVGMTLLVPRAAPAAEEARRP</sequence>
<dbReference type="EC" id="4.2.2.n1" evidence="2"/>
<evidence type="ECO:0000259" key="7">
    <source>
        <dbReference type="SMART" id="SM00925"/>
    </source>
</evidence>
<dbReference type="Pfam" id="PF06725">
    <property type="entry name" value="3D"/>
    <property type="match status" value="1"/>
</dbReference>
<keyword evidence="9" id="KW-1185">Reference proteome</keyword>
<evidence type="ECO:0000256" key="5">
    <source>
        <dbReference type="ARBA" id="ARBA00030918"/>
    </source>
</evidence>
<dbReference type="InterPro" id="IPR005300">
    <property type="entry name" value="MltA_B"/>
</dbReference>
<organism evidence="8 9">
    <name type="scientific">Roseibium aestuarii</name>
    <dbReference type="NCBI Taxonomy" id="2600299"/>
    <lineage>
        <taxon>Bacteria</taxon>
        <taxon>Pseudomonadati</taxon>
        <taxon>Pseudomonadota</taxon>
        <taxon>Alphaproteobacteria</taxon>
        <taxon>Hyphomicrobiales</taxon>
        <taxon>Stappiaceae</taxon>
        <taxon>Roseibium</taxon>
    </lineage>
</organism>
<dbReference type="CDD" id="cd14668">
    <property type="entry name" value="mlta_B"/>
    <property type="match status" value="1"/>
</dbReference>
<accession>A0ABW4K3A0</accession>
<reference evidence="9" key="1">
    <citation type="journal article" date="2019" name="Int. J. Syst. Evol. Microbiol.">
        <title>The Global Catalogue of Microorganisms (GCM) 10K type strain sequencing project: providing services to taxonomists for standard genome sequencing and annotation.</title>
        <authorList>
            <consortium name="The Broad Institute Genomics Platform"/>
            <consortium name="The Broad Institute Genome Sequencing Center for Infectious Disease"/>
            <person name="Wu L."/>
            <person name="Ma J."/>
        </authorList>
    </citation>
    <scope>NUCLEOTIDE SEQUENCE [LARGE SCALE GENOMIC DNA]</scope>
    <source>
        <strain evidence="9">JCM 3369</strain>
    </source>
</reference>
<proteinExistence type="predicted"/>
<gene>
    <name evidence="8" type="ORF">ACFSC7_18100</name>
</gene>
<dbReference type="PANTHER" id="PTHR30124">
    <property type="entry name" value="MEMBRANE-BOUND LYTIC MUREIN TRANSGLYCOSYLASE A"/>
    <property type="match status" value="1"/>
</dbReference>
<dbReference type="SUPFAM" id="SSF50685">
    <property type="entry name" value="Barwin-like endoglucanases"/>
    <property type="match status" value="1"/>
</dbReference>
<dbReference type="Gene3D" id="2.40.40.10">
    <property type="entry name" value="RlpA-like domain"/>
    <property type="match status" value="1"/>
</dbReference>
<dbReference type="InterPro" id="IPR026044">
    <property type="entry name" value="MltA"/>
</dbReference>